<proteinExistence type="predicted"/>
<gene>
    <name evidence="1" type="ORF">N325_09812</name>
</gene>
<accession>A0A091KTU6</accession>
<dbReference type="Proteomes" id="UP000053615">
    <property type="component" value="Unassembled WGS sequence"/>
</dbReference>
<protein>
    <submittedName>
        <fullName evidence="1">Uncharacterized protein</fullName>
    </submittedName>
</protein>
<reference evidence="1 2" key="1">
    <citation type="submission" date="2014-04" db="EMBL/GenBank/DDBJ databases">
        <title>Genome evolution of avian class.</title>
        <authorList>
            <person name="Zhang G."/>
            <person name="Li C."/>
        </authorList>
    </citation>
    <scope>NUCLEOTIDE SEQUENCE [LARGE SCALE GENOMIC DNA]</scope>
    <source>
        <strain evidence="1">BGI_N325</strain>
    </source>
</reference>
<evidence type="ECO:0000313" key="1">
    <source>
        <dbReference type="EMBL" id="KFP31154.1"/>
    </source>
</evidence>
<sequence length="39" mass="3661">DLEGPTAATAVSAVLVGVRAAGARAIGSTLAIQAPVTQG</sequence>
<dbReference type="AlphaFoldDB" id="A0A091KTU6"/>
<keyword evidence="2" id="KW-1185">Reference proteome</keyword>
<name>A0A091KTU6_COLST</name>
<evidence type="ECO:0000313" key="2">
    <source>
        <dbReference type="Proteomes" id="UP000053615"/>
    </source>
</evidence>
<organism evidence="1 2">
    <name type="scientific">Colius striatus</name>
    <name type="common">Speckled mousebird</name>
    <dbReference type="NCBI Taxonomy" id="57412"/>
    <lineage>
        <taxon>Eukaryota</taxon>
        <taxon>Metazoa</taxon>
        <taxon>Chordata</taxon>
        <taxon>Craniata</taxon>
        <taxon>Vertebrata</taxon>
        <taxon>Euteleostomi</taxon>
        <taxon>Archelosauria</taxon>
        <taxon>Archosauria</taxon>
        <taxon>Dinosauria</taxon>
        <taxon>Saurischia</taxon>
        <taxon>Theropoda</taxon>
        <taxon>Coelurosauria</taxon>
        <taxon>Aves</taxon>
        <taxon>Neognathae</taxon>
        <taxon>Neoaves</taxon>
        <taxon>Telluraves</taxon>
        <taxon>Coraciimorphae</taxon>
        <taxon>Coliiformes</taxon>
        <taxon>Coliidae</taxon>
        <taxon>Colius</taxon>
    </lineage>
</organism>
<dbReference type="EMBL" id="KK542057">
    <property type="protein sequence ID" value="KFP31154.1"/>
    <property type="molecule type" value="Genomic_DNA"/>
</dbReference>
<feature type="non-terminal residue" evidence="1">
    <location>
        <position position="1"/>
    </location>
</feature>
<feature type="non-terminal residue" evidence="1">
    <location>
        <position position="39"/>
    </location>
</feature>